<keyword evidence="1" id="KW-0175">Coiled coil</keyword>
<dbReference type="Gene3D" id="2.60.40.2840">
    <property type="match status" value="1"/>
</dbReference>
<feature type="region of interest" description="Disordered" evidence="2">
    <location>
        <begin position="423"/>
        <end position="448"/>
    </location>
</feature>
<feature type="compositionally biased region" description="Basic and acidic residues" evidence="2">
    <location>
        <begin position="625"/>
        <end position="638"/>
    </location>
</feature>
<gene>
    <name evidence="4" type="primary">AVEN_233741_1</name>
    <name evidence="4" type="ORF">TNCT_448001</name>
</gene>
<feature type="compositionally biased region" description="Low complexity" evidence="2">
    <location>
        <begin position="986"/>
        <end position="997"/>
    </location>
</feature>
<dbReference type="Pfam" id="PF17751">
    <property type="entry name" value="SKICH"/>
    <property type="match status" value="1"/>
</dbReference>
<sequence>MINDLIDSVIVFLIMEESNKLSADDSADSSSESVLTDEWQELCKSDYAKVIFCHLFYDATSGNVECKFQITDNVHEDPCDFVGLYRIGYENLSQCIASKLLSETKCEDDGKLQHCIFNLSTLPLLEDGFYQFLYVTRDKEVCGASMPFEIKRMQNQPKAELSDDDVIAEKADDDFLLVRHGIERKNQLLEDLVEKYRRKNQSLIFELEEFKVANNMICKDKEKAILSLNEQVSNLKSQNSLMESQMSDKINVIKKLKEEMDDLKKNYKKIQQKNQKLERNLDKNCEDLFSLHKELTQFKDFSKEHDVLLSDKQNYLEQLEDQLCMIKALEDSKQLAMKEMADLSESLSMRTHALNCTRTELAQCKTKLKDASLVKEKQNEEIKKLCKEVNDLMQVLGEKEDALTTQTLKIEILENEIEKLKNEQKPSKAKKKAIKSQKESKTEIKSERMSENSITAEKLCLIEEASNKIIELHSLIAELSKVTNFHSSLETRCFYELKIQLLILLTNMRRPLDETEESDTIQLAKAKKAINNLMQLKMPSKSPEVALLEDFLNIKAKSNESALTLCSLQNNDSAEENYKRSRTKLTIRDKSNSKIIAVGVQSSCSNGRNDVSSVLDSKSEGCRRKKSKDVSLDVKENEQSDGTVQENSDKDLKKMSDVSEKVPHVKFQIMNEHNTAGISNLDLDDVVAVNEMTESVYNKYADLTEILEENFSSDTDYEYDSNDESDIIVNLQRKRSQTYSLRKKFLCIERIVTAMKNYLYTTNDWSHLITGYNMEYAALPPKQQISLLLDKCKTRYQMSVLMEYFEKHEIEYKKMSEKAAESFRVSVFRGDKEMEMKSNLAAKETELKKLKEENVEKNKAISFLSAEKLNLLLKETTLQETVKDYAARIAEAAEVYKRQFLLIEKLKKKLKKYKLNTMISSSSSGEISSFENRNSNCFVIGSSRSQPQKNISDSDTGEHVSASGQNSNGRCEVVKPLGARPKTDASGPLSTSSSLVSENTVDESVNPETSICESSECIPSEASDKSSVTSETLKDVEKIENSEVVELPESSNEDQNVESLLTIPCNFCFEEISITAKTAINLTNHLEQEHQIFICPVCGQLFNSDVPSRYLNYHIEDHFKM</sequence>
<reference evidence="4" key="1">
    <citation type="submission" date="2020-07" db="EMBL/GenBank/DDBJ databases">
        <title>Multicomponent nature underlies the extraordinary mechanical properties of spider dragline silk.</title>
        <authorList>
            <person name="Kono N."/>
            <person name="Nakamura H."/>
            <person name="Mori M."/>
            <person name="Yoshida Y."/>
            <person name="Ohtoshi R."/>
            <person name="Malay A.D."/>
            <person name="Moran D.A.P."/>
            <person name="Tomita M."/>
            <person name="Numata K."/>
            <person name="Arakawa K."/>
        </authorList>
    </citation>
    <scope>NUCLEOTIDE SEQUENCE</scope>
</reference>
<feature type="coiled-coil region" evidence="1">
    <location>
        <begin position="179"/>
        <end position="287"/>
    </location>
</feature>
<dbReference type="EMBL" id="BMAO01036657">
    <property type="protein sequence ID" value="GFR12301.1"/>
    <property type="molecule type" value="Genomic_DNA"/>
</dbReference>
<organism evidence="4 5">
    <name type="scientific">Trichonephila clavata</name>
    <name type="common">Joro spider</name>
    <name type="synonym">Nephila clavata</name>
    <dbReference type="NCBI Taxonomy" id="2740835"/>
    <lineage>
        <taxon>Eukaryota</taxon>
        <taxon>Metazoa</taxon>
        <taxon>Ecdysozoa</taxon>
        <taxon>Arthropoda</taxon>
        <taxon>Chelicerata</taxon>
        <taxon>Arachnida</taxon>
        <taxon>Araneae</taxon>
        <taxon>Araneomorphae</taxon>
        <taxon>Entelegynae</taxon>
        <taxon>Araneoidea</taxon>
        <taxon>Nephilidae</taxon>
        <taxon>Trichonephila</taxon>
    </lineage>
</organism>
<dbReference type="InterPro" id="IPR041611">
    <property type="entry name" value="SKICH"/>
</dbReference>
<dbReference type="Proteomes" id="UP000887116">
    <property type="component" value="Unassembled WGS sequence"/>
</dbReference>
<feature type="region of interest" description="Disordered" evidence="2">
    <location>
        <begin position="625"/>
        <end position="652"/>
    </location>
</feature>
<comment type="caution">
    <text evidence="4">The sequence shown here is derived from an EMBL/GenBank/DDBJ whole genome shotgun (WGS) entry which is preliminary data.</text>
</comment>
<dbReference type="PANTHER" id="PTHR43049:SF1">
    <property type="entry name" value="EARLY ENDOSOME ANTIGEN"/>
    <property type="match status" value="1"/>
</dbReference>
<feature type="compositionally biased region" description="Polar residues" evidence="2">
    <location>
        <begin position="941"/>
        <end position="954"/>
    </location>
</feature>
<dbReference type="AlphaFoldDB" id="A0A8X6GVQ3"/>
<feature type="coiled-coil region" evidence="1">
    <location>
        <begin position="833"/>
        <end position="867"/>
    </location>
</feature>
<name>A0A8X6GVQ3_TRICU</name>
<feature type="compositionally biased region" description="Low complexity" evidence="2">
    <location>
        <begin position="1007"/>
        <end position="1021"/>
    </location>
</feature>
<evidence type="ECO:0000313" key="5">
    <source>
        <dbReference type="Proteomes" id="UP000887116"/>
    </source>
</evidence>
<keyword evidence="5" id="KW-1185">Reference proteome</keyword>
<feature type="compositionally biased region" description="Basic and acidic residues" evidence="2">
    <location>
        <begin position="436"/>
        <end position="448"/>
    </location>
</feature>
<proteinExistence type="predicted"/>
<accession>A0A8X6GVQ3</accession>
<evidence type="ECO:0000259" key="3">
    <source>
        <dbReference type="Pfam" id="PF17751"/>
    </source>
</evidence>
<evidence type="ECO:0000313" key="4">
    <source>
        <dbReference type="EMBL" id="GFR12301.1"/>
    </source>
</evidence>
<feature type="domain" description="SKICH" evidence="3">
    <location>
        <begin position="61"/>
        <end position="150"/>
    </location>
</feature>
<evidence type="ECO:0000256" key="2">
    <source>
        <dbReference type="SAM" id="MobiDB-lite"/>
    </source>
</evidence>
<protein>
    <submittedName>
        <fullName evidence="4">SKICH domain-containing protein</fullName>
    </submittedName>
</protein>
<dbReference type="OrthoDB" id="10015001at2759"/>
<feature type="region of interest" description="Disordered" evidence="2">
    <location>
        <begin position="941"/>
        <end position="1034"/>
    </location>
</feature>
<dbReference type="PANTHER" id="PTHR43049">
    <property type="entry name" value="EARLY ENDOSOME ANTIGEN"/>
    <property type="match status" value="1"/>
</dbReference>
<evidence type="ECO:0000256" key="1">
    <source>
        <dbReference type="SAM" id="Coils"/>
    </source>
</evidence>